<dbReference type="Proteomes" id="UP001258017">
    <property type="component" value="Unassembled WGS sequence"/>
</dbReference>
<dbReference type="InterPro" id="IPR050863">
    <property type="entry name" value="CenT-Element_Derived"/>
</dbReference>
<dbReference type="EMBL" id="JAIFRP010000317">
    <property type="protein sequence ID" value="KAK2578414.1"/>
    <property type="molecule type" value="Genomic_DNA"/>
</dbReference>
<dbReference type="PANTHER" id="PTHR19303">
    <property type="entry name" value="TRANSPOSON"/>
    <property type="match status" value="1"/>
</dbReference>
<proteinExistence type="predicted"/>
<evidence type="ECO:0000259" key="1">
    <source>
        <dbReference type="Pfam" id="PF03184"/>
    </source>
</evidence>
<protein>
    <recommendedName>
        <fullName evidence="1">DDE-1 domain-containing protein</fullName>
    </recommendedName>
</protein>
<dbReference type="GO" id="GO:0005634">
    <property type="term" value="C:nucleus"/>
    <property type="evidence" value="ECO:0007669"/>
    <property type="project" value="TreeGrafter"/>
</dbReference>
<dbReference type="Pfam" id="PF03184">
    <property type="entry name" value="DDE_1"/>
    <property type="match status" value="1"/>
</dbReference>
<dbReference type="PANTHER" id="PTHR19303:SF74">
    <property type="entry name" value="POGO TRANSPOSABLE ELEMENT WITH KRAB DOMAIN"/>
    <property type="match status" value="1"/>
</dbReference>
<gene>
    <name evidence="2" type="ORF">KPH14_012584</name>
</gene>
<keyword evidence="3" id="KW-1185">Reference proteome</keyword>
<dbReference type="InterPro" id="IPR004875">
    <property type="entry name" value="DDE_SF_endonuclease_dom"/>
</dbReference>
<organism evidence="2 3">
    <name type="scientific">Odynerus spinipes</name>
    <dbReference type="NCBI Taxonomy" id="1348599"/>
    <lineage>
        <taxon>Eukaryota</taxon>
        <taxon>Metazoa</taxon>
        <taxon>Ecdysozoa</taxon>
        <taxon>Arthropoda</taxon>
        <taxon>Hexapoda</taxon>
        <taxon>Insecta</taxon>
        <taxon>Pterygota</taxon>
        <taxon>Neoptera</taxon>
        <taxon>Endopterygota</taxon>
        <taxon>Hymenoptera</taxon>
        <taxon>Apocrita</taxon>
        <taxon>Aculeata</taxon>
        <taxon>Vespoidea</taxon>
        <taxon>Vespidae</taxon>
        <taxon>Eumeninae</taxon>
        <taxon>Odynerus</taxon>
    </lineage>
</organism>
<name>A0AAD9RES8_9HYME</name>
<sequence>MQSRLLDGAPPGSQATISDNGWINGPAFLLWLQFFVEQVRPNKDRPVLLLLDNHESHKYFPALDYATKHNIIFISFAPHTTHRMQPLDVAVYGPIKKYFEQELNTFQKNHPGRIINQYDISKLFEAAYSKGASVKNAVEGFKKPVLRTLAHHQKTSSLL</sequence>
<feature type="domain" description="DDE-1" evidence="1">
    <location>
        <begin position="16"/>
        <end position="116"/>
    </location>
</feature>
<reference evidence="2" key="2">
    <citation type="journal article" date="2023" name="Commun. Biol.">
        <title>Intrasexual cuticular hydrocarbon dimorphism in a wasp sheds light on hydrocarbon biosynthesis genes in Hymenoptera.</title>
        <authorList>
            <person name="Moris V.C."/>
            <person name="Podsiadlowski L."/>
            <person name="Martin S."/>
            <person name="Oeyen J.P."/>
            <person name="Donath A."/>
            <person name="Petersen M."/>
            <person name="Wilbrandt J."/>
            <person name="Misof B."/>
            <person name="Liedtke D."/>
            <person name="Thamm M."/>
            <person name="Scheiner R."/>
            <person name="Schmitt T."/>
            <person name="Niehuis O."/>
        </authorList>
    </citation>
    <scope>NUCLEOTIDE SEQUENCE</scope>
    <source>
        <strain evidence="2">GBR_01_08_01A</strain>
    </source>
</reference>
<evidence type="ECO:0000313" key="3">
    <source>
        <dbReference type="Proteomes" id="UP001258017"/>
    </source>
</evidence>
<dbReference type="GO" id="GO:0003677">
    <property type="term" value="F:DNA binding"/>
    <property type="evidence" value="ECO:0007669"/>
    <property type="project" value="TreeGrafter"/>
</dbReference>
<accession>A0AAD9RES8</accession>
<dbReference type="AlphaFoldDB" id="A0AAD9RES8"/>
<comment type="caution">
    <text evidence="2">The sequence shown here is derived from an EMBL/GenBank/DDBJ whole genome shotgun (WGS) entry which is preliminary data.</text>
</comment>
<reference evidence="2" key="1">
    <citation type="submission" date="2021-08" db="EMBL/GenBank/DDBJ databases">
        <authorList>
            <person name="Misof B."/>
            <person name="Oliver O."/>
            <person name="Podsiadlowski L."/>
            <person name="Donath A."/>
            <person name="Peters R."/>
            <person name="Mayer C."/>
            <person name="Rust J."/>
            <person name="Gunkel S."/>
            <person name="Lesny P."/>
            <person name="Martin S."/>
            <person name="Oeyen J.P."/>
            <person name="Petersen M."/>
            <person name="Panagiotis P."/>
            <person name="Wilbrandt J."/>
            <person name="Tanja T."/>
        </authorList>
    </citation>
    <scope>NUCLEOTIDE SEQUENCE</scope>
    <source>
        <strain evidence="2">GBR_01_08_01A</strain>
        <tissue evidence="2">Thorax + abdomen</tissue>
    </source>
</reference>
<evidence type="ECO:0000313" key="2">
    <source>
        <dbReference type="EMBL" id="KAK2578414.1"/>
    </source>
</evidence>